<keyword evidence="4" id="KW-1185">Reference proteome</keyword>
<protein>
    <submittedName>
        <fullName evidence="3">OOP family OmpA-OmpF porin</fullName>
    </submittedName>
</protein>
<organism evidence="3 4">
    <name type="scientific">Kaistia defluvii</name>
    <dbReference type="NCBI Taxonomy" id="410841"/>
    <lineage>
        <taxon>Bacteria</taxon>
        <taxon>Pseudomonadati</taxon>
        <taxon>Pseudomonadota</taxon>
        <taxon>Alphaproteobacteria</taxon>
        <taxon>Hyphomicrobiales</taxon>
        <taxon>Kaistiaceae</taxon>
        <taxon>Kaistia</taxon>
    </lineage>
</organism>
<gene>
    <name evidence="3" type="ORF">ABIE08_001153</name>
</gene>
<dbReference type="InterPro" id="IPR050330">
    <property type="entry name" value="Bact_OuterMem_StrucFunc"/>
</dbReference>
<feature type="domain" description="OmpA-like" evidence="2">
    <location>
        <begin position="595"/>
        <end position="711"/>
    </location>
</feature>
<dbReference type="Pfam" id="PF04972">
    <property type="entry name" value="BON"/>
    <property type="match status" value="1"/>
</dbReference>
<dbReference type="Pfam" id="PF00691">
    <property type="entry name" value="OmpA"/>
    <property type="match status" value="1"/>
</dbReference>
<dbReference type="PANTHER" id="PTHR30329:SF21">
    <property type="entry name" value="LIPOPROTEIN YIAD-RELATED"/>
    <property type="match status" value="1"/>
</dbReference>
<dbReference type="RefSeq" id="WP_354549397.1">
    <property type="nucleotide sequence ID" value="NZ_JBEPSM010000001.1"/>
</dbReference>
<dbReference type="EMBL" id="JBEPSM010000001">
    <property type="protein sequence ID" value="MET4633240.1"/>
    <property type="molecule type" value="Genomic_DNA"/>
</dbReference>
<evidence type="ECO:0000313" key="3">
    <source>
        <dbReference type="EMBL" id="MET4633240.1"/>
    </source>
</evidence>
<dbReference type="InterPro" id="IPR036737">
    <property type="entry name" value="OmpA-like_sf"/>
</dbReference>
<evidence type="ECO:0000256" key="1">
    <source>
        <dbReference type="PROSITE-ProRule" id="PRU00473"/>
    </source>
</evidence>
<dbReference type="PANTHER" id="PTHR30329">
    <property type="entry name" value="STATOR ELEMENT OF FLAGELLAR MOTOR COMPLEX"/>
    <property type="match status" value="1"/>
</dbReference>
<dbReference type="Gene3D" id="3.40.1520.20">
    <property type="match status" value="4"/>
</dbReference>
<proteinExistence type="predicted"/>
<keyword evidence="1" id="KW-0472">Membrane</keyword>
<reference evidence="3 4" key="1">
    <citation type="submission" date="2024-06" db="EMBL/GenBank/DDBJ databases">
        <title>Sorghum-associated microbial communities from plants grown in Nebraska, USA.</title>
        <authorList>
            <person name="Schachtman D."/>
        </authorList>
    </citation>
    <scope>NUCLEOTIDE SEQUENCE [LARGE SCALE GENOMIC DNA]</scope>
    <source>
        <strain evidence="3 4">3207</strain>
    </source>
</reference>
<dbReference type="CDD" id="cd07185">
    <property type="entry name" value="OmpA_C-like"/>
    <property type="match status" value="1"/>
</dbReference>
<evidence type="ECO:0000313" key="4">
    <source>
        <dbReference type="Proteomes" id="UP001549321"/>
    </source>
</evidence>
<dbReference type="PROSITE" id="PS51123">
    <property type="entry name" value="OMPA_2"/>
    <property type="match status" value="1"/>
</dbReference>
<dbReference type="SUPFAM" id="SSF103088">
    <property type="entry name" value="OmpA-like"/>
    <property type="match status" value="1"/>
</dbReference>
<dbReference type="Gene3D" id="3.30.1330.60">
    <property type="entry name" value="OmpA-like domain"/>
    <property type="match status" value="1"/>
</dbReference>
<evidence type="ECO:0000259" key="2">
    <source>
        <dbReference type="PROSITE" id="PS51123"/>
    </source>
</evidence>
<accession>A0ABV2QW49</accession>
<name>A0ABV2QW49_9HYPH</name>
<comment type="caution">
    <text evidence="3">The sequence shown here is derived from an EMBL/GenBank/DDBJ whole genome shotgun (WGS) entry which is preliminary data.</text>
</comment>
<sequence length="711" mass="74514">MSALRLSLLPGLVLVTILTVWALISQAGEVQSDIGTRVDNQLALDGQPWASAKISGRTVTVMGTSPTLLAQRLAVESAERVWGVGRVIDGSGVIPLQPSYTWSASRDGDQVRILGFVPSEEAKLAVLAAASREMPDLKIEDNLVLSRGQPVGFLVLTDFALKRLAELAKGHVALTGSSLTIDGTAIDESRFASAARAISSTVPGGGQLRNVRVLPPLSKAFTWTVTYDGKSIEQTGYVPSVAVRRAIADALAVALPGVPMVDATQLASGGPEGFSFAAVFAAYQLARFSSGTLSIDGSLLSVEGKAKTVADYEMALAEIEARRSRRAIGVGIGSIDLLPARVDPYVWRADRTGDSIVLTGYVPSVEAHDEILGAAARLFPDLAVTDHVRVADGDPKMDWIGALKYALEQLASLSKGSVSLTGRQYDIVGEAVSTTAYSSLTEALKKTLPASMELRRSAVSPGAVSPFVFAAARAPEALLLSGYVPTDEVVQKIIASARPKFGPDRIELRLLLAGGAPDGFVEVVDAGLQAISRLQGGRFDLVDNKLSLSGIAVSEGARGDIEATVKATLPEGFDLAPSLMVAVGGDPLSGPECQAALRAESDREKVQFDGATARILSSSFGLLDRIAAVVQRCPVATVEIGAHTDSAGGTRKNQALSVERANAVVNHLVADGVRRERLNPVGYGGSRPIASNSKAAGRAQNRRIEFGIVGQ</sequence>
<dbReference type="InterPro" id="IPR006665">
    <property type="entry name" value="OmpA-like"/>
</dbReference>
<dbReference type="Proteomes" id="UP001549321">
    <property type="component" value="Unassembled WGS sequence"/>
</dbReference>
<dbReference type="InterPro" id="IPR007055">
    <property type="entry name" value="BON_dom"/>
</dbReference>